<dbReference type="PATRIC" id="fig|79604.3.peg.1970"/>
<dbReference type="PRINTS" id="PR00038">
    <property type="entry name" value="HTHLUXR"/>
</dbReference>
<keyword evidence="4" id="KW-0472">Membrane</keyword>
<feature type="transmembrane region" description="Helical" evidence="4">
    <location>
        <begin position="108"/>
        <end position="127"/>
    </location>
</feature>
<feature type="transmembrane region" description="Helical" evidence="4">
    <location>
        <begin position="275"/>
        <end position="294"/>
    </location>
</feature>
<dbReference type="EMBL" id="FOEC01000001">
    <property type="protein sequence ID" value="SEO41065.1"/>
    <property type="molecule type" value="Genomic_DNA"/>
</dbReference>
<dbReference type="GO" id="GO:0003677">
    <property type="term" value="F:DNA binding"/>
    <property type="evidence" value="ECO:0007669"/>
    <property type="project" value="UniProtKB-KW"/>
</dbReference>
<dbReference type="Gene3D" id="1.10.10.10">
    <property type="entry name" value="Winged helix-like DNA-binding domain superfamily/Winged helix DNA-binding domain"/>
    <property type="match status" value="1"/>
</dbReference>
<accession>A0A172S0G5</accession>
<dbReference type="PROSITE" id="PS00622">
    <property type="entry name" value="HTH_LUXR_1"/>
    <property type="match status" value="1"/>
</dbReference>
<feature type="transmembrane region" description="Helical" evidence="4">
    <location>
        <begin position="209"/>
        <end position="230"/>
    </location>
</feature>
<dbReference type="Proteomes" id="UP000182975">
    <property type="component" value="Unassembled WGS sequence"/>
</dbReference>
<dbReference type="InterPro" id="IPR016032">
    <property type="entry name" value="Sig_transdc_resp-reg_C-effctor"/>
</dbReference>
<name>A0A172S0G5_9ACTN</name>
<keyword evidence="7" id="KW-1185">Reference proteome</keyword>
<keyword evidence="2" id="KW-0238">DNA-binding</keyword>
<keyword evidence="4" id="KW-0812">Transmembrane</keyword>
<organism evidence="6 7">
    <name type="scientific">Denitrobacterium detoxificans</name>
    <dbReference type="NCBI Taxonomy" id="79604"/>
    <lineage>
        <taxon>Bacteria</taxon>
        <taxon>Bacillati</taxon>
        <taxon>Actinomycetota</taxon>
        <taxon>Coriobacteriia</taxon>
        <taxon>Eggerthellales</taxon>
        <taxon>Eggerthellaceae</taxon>
        <taxon>Denitrobacterium</taxon>
    </lineage>
</organism>
<dbReference type="PROSITE" id="PS50043">
    <property type="entry name" value="HTH_LUXR_2"/>
    <property type="match status" value="1"/>
</dbReference>
<dbReference type="KEGG" id="ddt:AAY81_09825"/>
<feature type="transmembrane region" description="Helical" evidence="4">
    <location>
        <begin position="12"/>
        <end position="37"/>
    </location>
</feature>
<dbReference type="PANTHER" id="PTHR44688">
    <property type="entry name" value="DNA-BINDING TRANSCRIPTIONAL ACTIVATOR DEVR_DOSR"/>
    <property type="match status" value="1"/>
</dbReference>
<gene>
    <name evidence="6" type="ORF">SAMN02910314_00162</name>
</gene>
<feature type="transmembrane region" description="Helical" evidence="4">
    <location>
        <begin position="242"/>
        <end position="263"/>
    </location>
</feature>
<sequence length="509" mass="56103">MRDIIVGLVRPTLPAMGYALFLAVNAAGVWGGVFPFLPLDFQTYDLLLWFYLAQAGTLFVTFFAGARLSFTGNGFLEKAPVLKAALPYFLGWCGLIAAIYVHDHTVELTVAGGALLGLGSGAFYLQWQRYFAATAEEVGERNMLTGGMYAAAIYFALYLIPRAITALLIPTVFLPLFSMALTLANRTIDPNQPMFQDGPRQNRRVYRRAFASMWRSALCLGGFALCTGLIRATAIESPTIGSLVNILSMAGLFVAGLAVLALWQLKGLRLNIVKLYQFTYPVVATAFLVLPATRLGYVRWLAAAVYALYSIGLLLMMLQCAQTSRARGVEPMFAYGMFGGIVYGMHDMGFIMGSIGHQITNQLVTQNTLVSLASVYLLGILFFAVTVNFRGTAPRLLQGDSIELVSAHPSAVPPRPKSVERVAEGERFHHDRVAKQVYLLQTEFRLSDREAEVVDLVVRGNTVARIAELLTVSENTVRTHMKRIYTKLSVHRKQELIELVERYDPSPTG</sequence>
<evidence type="ECO:0000256" key="3">
    <source>
        <dbReference type="ARBA" id="ARBA00023163"/>
    </source>
</evidence>
<feature type="transmembrane region" description="Helical" evidence="4">
    <location>
        <begin position="143"/>
        <end position="161"/>
    </location>
</feature>
<dbReference type="OrthoDB" id="3170315at2"/>
<dbReference type="RefSeq" id="WP_066664571.1">
    <property type="nucleotide sequence ID" value="NZ_CP011402.1"/>
</dbReference>
<feature type="transmembrane region" description="Helical" evidence="4">
    <location>
        <begin position="49"/>
        <end position="70"/>
    </location>
</feature>
<protein>
    <submittedName>
        <fullName evidence="6">Regulatory protein, luxR family</fullName>
    </submittedName>
</protein>
<dbReference type="InterPro" id="IPR000792">
    <property type="entry name" value="Tscrpt_reg_LuxR_C"/>
</dbReference>
<dbReference type="InterPro" id="IPR036388">
    <property type="entry name" value="WH-like_DNA-bd_sf"/>
</dbReference>
<reference evidence="7" key="1">
    <citation type="submission" date="2016-10" db="EMBL/GenBank/DDBJ databases">
        <authorList>
            <person name="Varghese N."/>
        </authorList>
    </citation>
    <scope>NUCLEOTIDE SEQUENCE [LARGE SCALE GENOMIC DNA]</scope>
    <source>
        <strain evidence="7">DSM 21843</strain>
    </source>
</reference>
<dbReference type="STRING" id="79604.AAY81_09825"/>
<evidence type="ECO:0000256" key="2">
    <source>
        <dbReference type="ARBA" id="ARBA00023125"/>
    </source>
</evidence>
<dbReference type="CDD" id="cd06170">
    <property type="entry name" value="LuxR_C_like"/>
    <property type="match status" value="1"/>
</dbReference>
<feature type="transmembrane region" description="Helical" evidence="4">
    <location>
        <begin position="167"/>
        <end position="188"/>
    </location>
</feature>
<dbReference type="AlphaFoldDB" id="A0A172S0G5"/>
<dbReference type="PANTHER" id="PTHR44688:SF16">
    <property type="entry name" value="DNA-BINDING TRANSCRIPTIONAL ACTIVATOR DEVR_DOSR"/>
    <property type="match status" value="1"/>
</dbReference>
<evidence type="ECO:0000313" key="7">
    <source>
        <dbReference type="Proteomes" id="UP000182975"/>
    </source>
</evidence>
<evidence type="ECO:0000256" key="1">
    <source>
        <dbReference type="ARBA" id="ARBA00023015"/>
    </source>
</evidence>
<feature type="domain" description="HTH luxR-type" evidence="5">
    <location>
        <begin position="439"/>
        <end position="504"/>
    </location>
</feature>
<evidence type="ECO:0000313" key="6">
    <source>
        <dbReference type="EMBL" id="SEO41065.1"/>
    </source>
</evidence>
<dbReference type="GO" id="GO:0006355">
    <property type="term" value="P:regulation of DNA-templated transcription"/>
    <property type="evidence" value="ECO:0007669"/>
    <property type="project" value="InterPro"/>
</dbReference>
<keyword evidence="1" id="KW-0805">Transcription regulation</keyword>
<dbReference type="Pfam" id="PF00196">
    <property type="entry name" value="GerE"/>
    <property type="match status" value="1"/>
</dbReference>
<dbReference type="SUPFAM" id="SSF46894">
    <property type="entry name" value="C-terminal effector domain of the bipartite response regulators"/>
    <property type="match status" value="1"/>
</dbReference>
<feature type="transmembrane region" description="Helical" evidence="4">
    <location>
        <begin position="368"/>
        <end position="389"/>
    </location>
</feature>
<proteinExistence type="predicted"/>
<feature type="transmembrane region" description="Helical" evidence="4">
    <location>
        <begin position="333"/>
        <end position="356"/>
    </location>
</feature>
<keyword evidence="4" id="KW-1133">Transmembrane helix</keyword>
<dbReference type="SMART" id="SM00421">
    <property type="entry name" value="HTH_LUXR"/>
    <property type="match status" value="1"/>
</dbReference>
<keyword evidence="3" id="KW-0804">Transcription</keyword>
<evidence type="ECO:0000256" key="4">
    <source>
        <dbReference type="SAM" id="Phobius"/>
    </source>
</evidence>
<evidence type="ECO:0000259" key="5">
    <source>
        <dbReference type="PROSITE" id="PS50043"/>
    </source>
</evidence>
<feature type="transmembrane region" description="Helical" evidence="4">
    <location>
        <begin position="82"/>
        <end position="102"/>
    </location>
</feature>
<feature type="transmembrane region" description="Helical" evidence="4">
    <location>
        <begin position="300"/>
        <end position="321"/>
    </location>
</feature>